<gene>
    <name evidence="3" type="ORF">M747DRAFT_41594</name>
</gene>
<protein>
    <submittedName>
        <fullName evidence="3">Uncharacterized protein</fullName>
    </submittedName>
</protein>
<sequence>MLIFIVILIDIGLIIVVIPDVAGLIGVINCFAPNPIFNCDIKQSIAILIYHSDSLFDYQEKTADARSMHRTSIRKPARPKRLDNSGCNV</sequence>
<keyword evidence="2" id="KW-0472">Membrane</keyword>
<evidence type="ECO:0000313" key="3">
    <source>
        <dbReference type="EMBL" id="RDH20234.1"/>
    </source>
</evidence>
<evidence type="ECO:0000256" key="1">
    <source>
        <dbReference type="SAM" id="MobiDB-lite"/>
    </source>
</evidence>
<keyword evidence="2" id="KW-0812">Transmembrane</keyword>
<feature type="transmembrane region" description="Helical" evidence="2">
    <location>
        <begin position="7"/>
        <end position="28"/>
    </location>
</feature>
<name>A0A370BXL7_ASPNG</name>
<feature type="region of interest" description="Disordered" evidence="1">
    <location>
        <begin position="67"/>
        <end position="89"/>
    </location>
</feature>
<evidence type="ECO:0000313" key="4">
    <source>
        <dbReference type="Proteomes" id="UP000253845"/>
    </source>
</evidence>
<organism evidence="3 4">
    <name type="scientific">Aspergillus niger ATCC 13496</name>
    <dbReference type="NCBI Taxonomy" id="1353008"/>
    <lineage>
        <taxon>Eukaryota</taxon>
        <taxon>Fungi</taxon>
        <taxon>Dikarya</taxon>
        <taxon>Ascomycota</taxon>
        <taxon>Pezizomycotina</taxon>
        <taxon>Eurotiomycetes</taxon>
        <taxon>Eurotiomycetidae</taxon>
        <taxon>Eurotiales</taxon>
        <taxon>Aspergillaceae</taxon>
        <taxon>Aspergillus</taxon>
        <taxon>Aspergillus subgen. Circumdati</taxon>
    </lineage>
</organism>
<reference evidence="3 4" key="1">
    <citation type="submission" date="2018-07" db="EMBL/GenBank/DDBJ databases">
        <title>Section-level genome sequencing of Aspergillus section Nigri to investigate inter- and intra-species variation.</title>
        <authorList>
            <consortium name="DOE Joint Genome Institute"/>
            <person name="Vesth T.C."/>
            <person name="Nybo J.L."/>
            <person name="Theobald S."/>
            <person name="Frisvad J.C."/>
            <person name="Larsen T.O."/>
            <person name="Nielsen K.F."/>
            <person name="Hoof J.B."/>
            <person name="Brandl J."/>
            <person name="Salamov A."/>
            <person name="Riley R."/>
            <person name="Gladden J.M."/>
            <person name="Phatale P."/>
            <person name="Nielsen M.T."/>
            <person name="Lyhne E.K."/>
            <person name="Kogle M.E."/>
            <person name="Strasser K."/>
            <person name="McDonnell E."/>
            <person name="Barry K."/>
            <person name="Clum A."/>
            <person name="Chen C."/>
            <person name="Nolan M."/>
            <person name="Sandor L."/>
            <person name="Kuo A."/>
            <person name="Lipzen A."/>
            <person name="Hainaut M."/>
            <person name="Drula E."/>
            <person name="Tsang A."/>
            <person name="Magnuson J.K."/>
            <person name="Henrissat B."/>
            <person name="Wiebenga A."/>
            <person name="Simmons B.A."/>
            <person name="Makela M.R."/>
            <person name="De vries R.P."/>
            <person name="Grigoriev I.V."/>
            <person name="Mortensen U.H."/>
            <person name="Baker S.E."/>
            <person name="Andersen M.R."/>
        </authorList>
    </citation>
    <scope>NUCLEOTIDE SEQUENCE [LARGE SCALE GENOMIC DNA]</scope>
    <source>
        <strain evidence="3 4">ATCC 13496</strain>
    </source>
</reference>
<dbReference type="Proteomes" id="UP000253845">
    <property type="component" value="Unassembled WGS sequence"/>
</dbReference>
<accession>A0A370BXL7</accession>
<dbReference type="VEuPathDB" id="FungiDB:M747DRAFT_41594"/>
<feature type="compositionally biased region" description="Basic residues" evidence="1">
    <location>
        <begin position="68"/>
        <end position="79"/>
    </location>
</feature>
<dbReference type="EMBL" id="KZ851915">
    <property type="protein sequence ID" value="RDH20234.1"/>
    <property type="molecule type" value="Genomic_DNA"/>
</dbReference>
<proteinExistence type="predicted"/>
<dbReference type="AlphaFoldDB" id="A0A370BXL7"/>
<evidence type="ECO:0000256" key="2">
    <source>
        <dbReference type="SAM" id="Phobius"/>
    </source>
</evidence>
<keyword evidence="2" id="KW-1133">Transmembrane helix</keyword>